<proteinExistence type="predicted"/>
<dbReference type="EMBL" id="BMAR01000001">
    <property type="protein sequence ID" value="GFR41122.1"/>
    <property type="molecule type" value="Genomic_DNA"/>
</dbReference>
<dbReference type="GO" id="GO:0003887">
    <property type="term" value="F:DNA-directed DNA polymerase activity"/>
    <property type="evidence" value="ECO:0007669"/>
    <property type="project" value="InterPro"/>
</dbReference>
<dbReference type="GO" id="GO:0006303">
    <property type="term" value="P:double-strand break repair via nonhomologous end joining"/>
    <property type="evidence" value="ECO:0007669"/>
    <property type="project" value="TreeGrafter"/>
</dbReference>
<feature type="compositionally biased region" description="Gly residues" evidence="1">
    <location>
        <begin position="286"/>
        <end position="326"/>
    </location>
</feature>
<evidence type="ECO:0000313" key="3">
    <source>
        <dbReference type="Proteomes" id="UP001054857"/>
    </source>
</evidence>
<organism evidence="2 3">
    <name type="scientific">Astrephomene gubernaculifera</name>
    <dbReference type="NCBI Taxonomy" id="47775"/>
    <lineage>
        <taxon>Eukaryota</taxon>
        <taxon>Viridiplantae</taxon>
        <taxon>Chlorophyta</taxon>
        <taxon>core chlorophytes</taxon>
        <taxon>Chlorophyceae</taxon>
        <taxon>CS clade</taxon>
        <taxon>Chlamydomonadales</taxon>
        <taxon>Astrephomenaceae</taxon>
        <taxon>Astrephomene</taxon>
    </lineage>
</organism>
<reference evidence="2 3" key="1">
    <citation type="journal article" date="2021" name="Sci. Rep.">
        <title>Genome sequencing of the multicellular alga Astrephomene provides insights into convergent evolution of germ-soma differentiation.</title>
        <authorList>
            <person name="Yamashita S."/>
            <person name="Yamamoto K."/>
            <person name="Matsuzaki R."/>
            <person name="Suzuki S."/>
            <person name="Yamaguchi H."/>
            <person name="Hirooka S."/>
            <person name="Minakuchi Y."/>
            <person name="Miyagishima S."/>
            <person name="Kawachi M."/>
            <person name="Toyoda A."/>
            <person name="Nozaki H."/>
        </authorList>
    </citation>
    <scope>NUCLEOTIDE SEQUENCE [LARGE SCALE GENOMIC DNA]</scope>
    <source>
        <strain evidence="2 3">NIES-4017</strain>
    </source>
</reference>
<sequence>MSGTGKMLKRKRTLSTDSARAGKAILADGLAGKQAAVILVDRSVRANETRRTLAQQCAGKDGTFIVLPDRCPEQCSQPRVTHLVLGSALLASDEARRSARQRLAPCLARWPAAVLLDEAWLTQLTSARRLPPTAGFEACLEPCQQVPGFTTTAAAAPTAAALLPLPRVGRYERWLGWWEARLDDMDEVGVLLQATFSDARCARVGNSSLVGGLRELKLYEMALREREDAVGTRALAYARAAASVQACSFRITGAMSEAFLAHHLPFVSRSCAAVVRQLALSLEGGGGGGGGNGHSGQGQGGYGASGGAEGRASGTDGGPLGPGGLDGGDDSSNVIGGNEGGDTAAGIVATCERLELFRRDLLVRDGEGALRPGSA</sequence>
<protein>
    <submittedName>
        <fullName evidence="2">Uncharacterized protein</fullName>
    </submittedName>
</protein>
<dbReference type="Proteomes" id="UP001054857">
    <property type="component" value="Unassembled WGS sequence"/>
</dbReference>
<feature type="region of interest" description="Disordered" evidence="1">
    <location>
        <begin position="286"/>
        <end position="339"/>
    </location>
</feature>
<keyword evidence="3" id="KW-1185">Reference proteome</keyword>
<dbReference type="GO" id="GO:0003677">
    <property type="term" value="F:DNA binding"/>
    <property type="evidence" value="ECO:0007669"/>
    <property type="project" value="InterPro"/>
</dbReference>
<dbReference type="AlphaFoldDB" id="A0AAD3HHK5"/>
<evidence type="ECO:0000313" key="2">
    <source>
        <dbReference type="EMBL" id="GFR41122.1"/>
    </source>
</evidence>
<name>A0AAD3HHK5_9CHLO</name>
<dbReference type="GO" id="GO:0005634">
    <property type="term" value="C:nucleus"/>
    <property type="evidence" value="ECO:0007669"/>
    <property type="project" value="TreeGrafter"/>
</dbReference>
<dbReference type="InterPro" id="IPR022312">
    <property type="entry name" value="DNA_pol_X"/>
</dbReference>
<evidence type="ECO:0000256" key="1">
    <source>
        <dbReference type="SAM" id="MobiDB-lite"/>
    </source>
</evidence>
<feature type="non-terminal residue" evidence="2">
    <location>
        <position position="375"/>
    </location>
</feature>
<comment type="caution">
    <text evidence="2">The sequence shown here is derived from an EMBL/GenBank/DDBJ whole genome shotgun (WGS) entry which is preliminary data.</text>
</comment>
<dbReference type="PANTHER" id="PTHR11276:SF28">
    <property type="entry name" value="DNA POLYMERASE LAMBDA"/>
    <property type="match status" value="1"/>
</dbReference>
<accession>A0AAD3HHK5</accession>
<dbReference type="PANTHER" id="PTHR11276">
    <property type="entry name" value="DNA POLYMERASE TYPE-X FAMILY MEMBER"/>
    <property type="match status" value="1"/>
</dbReference>
<gene>
    <name evidence="2" type="ORF">Agub_g1766</name>
</gene>